<organism evidence="1 2">
    <name type="scientific">Rhynchophorus ferrugineus</name>
    <name type="common">Red palm weevil</name>
    <name type="synonym">Curculio ferrugineus</name>
    <dbReference type="NCBI Taxonomy" id="354439"/>
    <lineage>
        <taxon>Eukaryota</taxon>
        <taxon>Metazoa</taxon>
        <taxon>Ecdysozoa</taxon>
        <taxon>Arthropoda</taxon>
        <taxon>Hexapoda</taxon>
        <taxon>Insecta</taxon>
        <taxon>Pterygota</taxon>
        <taxon>Neoptera</taxon>
        <taxon>Endopterygota</taxon>
        <taxon>Coleoptera</taxon>
        <taxon>Polyphaga</taxon>
        <taxon>Cucujiformia</taxon>
        <taxon>Curculionidae</taxon>
        <taxon>Dryophthorinae</taxon>
        <taxon>Rhynchophorus</taxon>
    </lineage>
</organism>
<reference evidence="1" key="1">
    <citation type="submission" date="2020-08" db="EMBL/GenBank/DDBJ databases">
        <title>Genome sequencing and assembly of the red palm weevil Rhynchophorus ferrugineus.</title>
        <authorList>
            <person name="Dias G.B."/>
            <person name="Bergman C.M."/>
            <person name="Manee M."/>
        </authorList>
    </citation>
    <scope>NUCLEOTIDE SEQUENCE</scope>
    <source>
        <strain evidence="1">AA-2017</strain>
        <tissue evidence="1">Whole larva</tissue>
    </source>
</reference>
<comment type="caution">
    <text evidence="1">The sequence shown here is derived from an EMBL/GenBank/DDBJ whole genome shotgun (WGS) entry which is preliminary data.</text>
</comment>
<accession>A0A834INE3</accession>
<protein>
    <submittedName>
        <fullName evidence="1">Uncharacterized protein</fullName>
    </submittedName>
</protein>
<proteinExistence type="predicted"/>
<gene>
    <name evidence="1" type="ORF">GWI33_009295</name>
</gene>
<evidence type="ECO:0000313" key="2">
    <source>
        <dbReference type="Proteomes" id="UP000625711"/>
    </source>
</evidence>
<name>A0A834INE3_RHYFE</name>
<feature type="non-terminal residue" evidence="1">
    <location>
        <position position="1"/>
    </location>
</feature>
<dbReference type="AlphaFoldDB" id="A0A834INE3"/>
<sequence>YFRSYIETNFEYPSLGGRDNSRDFSDFVLIKLPVQKLNLRERFRATGKNERGVEVRNSPLTELEVFVSF</sequence>
<keyword evidence="2" id="KW-1185">Reference proteome</keyword>
<evidence type="ECO:0000313" key="1">
    <source>
        <dbReference type="EMBL" id="KAF7277197.1"/>
    </source>
</evidence>
<dbReference type="Proteomes" id="UP000625711">
    <property type="component" value="Unassembled WGS sequence"/>
</dbReference>
<dbReference type="EMBL" id="JAACXV010003592">
    <property type="protein sequence ID" value="KAF7277197.1"/>
    <property type="molecule type" value="Genomic_DNA"/>
</dbReference>